<dbReference type="Gene3D" id="3.40.30.10">
    <property type="entry name" value="Glutaredoxin"/>
    <property type="match status" value="1"/>
</dbReference>
<dbReference type="PROSITE" id="PS51352">
    <property type="entry name" value="THIOREDOXIN_2"/>
    <property type="match status" value="1"/>
</dbReference>
<reference evidence="3 4" key="1">
    <citation type="submission" date="2020-11" db="EMBL/GenBank/DDBJ databases">
        <title>Sulfur oxidizing isolate from Hospital Hole Sinkhole.</title>
        <authorList>
            <person name="Scott K.M."/>
        </authorList>
    </citation>
    <scope>NUCLEOTIDE SEQUENCE [LARGE SCALE GENOMIC DNA]</scope>
    <source>
        <strain evidence="3 4">HH1</strain>
    </source>
</reference>
<dbReference type="InterPro" id="IPR000866">
    <property type="entry name" value="AhpC/TSA"/>
</dbReference>
<keyword evidence="1" id="KW-0472">Membrane</keyword>
<sequence>MTSTEKTPSFWQKNWVKNLITFAIFIAIILILRPYMQGDVIEGKAPELKLTSLSGQSIDLYKELDKGEPALIHIWATWCPICKFSRDGVEELSKDHTVISIVTQSGTAEEMQAYVKEHQLNPNHLVVDADGKLMQIFGAKGVPADFIIDEDGNIDFVEVGFTTSLGLKLRLWMAGF</sequence>
<comment type="caution">
    <text evidence="3">The sequence shown here is derived from an EMBL/GenBank/DDBJ whole genome shotgun (WGS) entry which is preliminary data.</text>
</comment>
<dbReference type="InterPro" id="IPR050553">
    <property type="entry name" value="Thioredoxin_ResA/DsbE_sf"/>
</dbReference>
<dbReference type="RefSeq" id="WP_185979023.1">
    <property type="nucleotide sequence ID" value="NZ_JACBGI020000030.1"/>
</dbReference>
<keyword evidence="1" id="KW-1133">Transmembrane helix</keyword>
<evidence type="ECO:0000313" key="3">
    <source>
        <dbReference type="EMBL" id="MBF6058879.1"/>
    </source>
</evidence>
<feature type="transmembrane region" description="Helical" evidence="1">
    <location>
        <begin position="15"/>
        <end position="32"/>
    </location>
</feature>
<dbReference type="EMBL" id="JACBGI020000030">
    <property type="protein sequence ID" value="MBF6058879.1"/>
    <property type="molecule type" value="Genomic_DNA"/>
</dbReference>
<dbReference type="InterPro" id="IPR013766">
    <property type="entry name" value="Thioredoxin_domain"/>
</dbReference>
<dbReference type="CDD" id="cd03011">
    <property type="entry name" value="TlpA_like_ScsD_MtbDsbE"/>
    <property type="match status" value="1"/>
</dbReference>
<dbReference type="PANTHER" id="PTHR42852:SF13">
    <property type="entry name" value="PROTEIN DIPZ"/>
    <property type="match status" value="1"/>
</dbReference>
<name>A0ABS0BYM0_9GAMM</name>
<proteinExistence type="predicted"/>
<feature type="domain" description="Thioredoxin" evidence="2">
    <location>
        <begin position="39"/>
        <end position="176"/>
    </location>
</feature>
<keyword evidence="4" id="KW-1185">Reference proteome</keyword>
<evidence type="ECO:0000256" key="1">
    <source>
        <dbReference type="SAM" id="Phobius"/>
    </source>
</evidence>
<dbReference type="PANTHER" id="PTHR42852">
    <property type="entry name" value="THIOL:DISULFIDE INTERCHANGE PROTEIN DSBE"/>
    <property type="match status" value="1"/>
</dbReference>
<accession>A0ABS0BYM0</accession>
<gene>
    <name evidence="3" type="ORF">H8792_011045</name>
</gene>
<evidence type="ECO:0000259" key="2">
    <source>
        <dbReference type="PROSITE" id="PS51352"/>
    </source>
</evidence>
<dbReference type="Pfam" id="PF00578">
    <property type="entry name" value="AhpC-TSA"/>
    <property type="match status" value="1"/>
</dbReference>
<dbReference type="SUPFAM" id="SSF52833">
    <property type="entry name" value="Thioredoxin-like"/>
    <property type="match status" value="1"/>
</dbReference>
<protein>
    <submittedName>
        <fullName evidence="3">Protein disulfide oxidoreductase</fullName>
    </submittedName>
</protein>
<organism evidence="3 4">
    <name type="scientific">Thiomicrorhabdus heinhorstiae</name>
    <dbReference type="NCBI Taxonomy" id="2748010"/>
    <lineage>
        <taxon>Bacteria</taxon>
        <taxon>Pseudomonadati</taxon>
        <taxon>Pseudomonadota</taxon>
        <taxon>Gammaproteobacteria</taxon>
        <taxon>Thiotrichales</taxon>
        <taxon>Piscirickettsiaceae</taxon>
        <taxon>Thiomicrorhabdus</taxon>
    </lineage>
</organism>
<dbReference type="Proteomes" id="UP001193680">
    <property type="component" value="Unassembled WGS sequence"/>
</dbReference>
<keyword evidence="1" id="KW-0812">Transmembrane</keyword>
<evidence type="ECO:0000313" key="4">
    <source>
        <dbReference type="Proteomes" id="UP001193680"/>
    </source>
</evidence>
<dbReference type="InterPro" id="IPR036249">
    <property type="entry name" value="Thioredoxin-like_sf"/>
</dbReference>